<gene>
    <name evidence="1" type="ORF">An16g00610</name>
</gene>
<protein>
    <submittedName>
        <fullName evidence="1">Uncharacterized protein</fullName>
    </submittedName>
</protein>
<reference evidence="1" key="2">
    <citation type="submission" date="2025-08" db="UniProtKB">
        <authorList>
            <consortium name="RefSeq"/>
        </authorList>
    </citation>
    <scope>IDENTIFICATION</scope>
</reference>
<dbReference type="RefSeq" id="XP_059604735.1">
    <property type="nucleotide sequence ID" value="XM_059744881.1"/>
</dbReference>
<organism evidence="1">
    <name type="scientific">Aspergillus niger</name>
    <dbReference type="NCBI Taxonomy" id="5061"/>
    <lineage>
        <taxon>Eukaryota</taxon>
        <taxon>Fungi</taxon>
        <taxon>Dikarya</taxon>
        <taxon>Ascomycota</taxon>
        <taxon>Pezizomycotina</taxon>
        <taxon>Eurotiomycetes</taxon>
        <taxon>Eurotiomycetidae</taxon>
        <taxon>Eurotiales</taxon>
        <taxon>Aspergillaceae</taxon>
        <taxon>Aspergillus</taxon>
        <taxon>Aspergillus subgen. Circumdati</taxon>
    </lineage>
</organism>
<proteinExistence type="predicted"/>
<evidence type="ECO:0000313" key="1">
    <source>
        <dbReference type="RefSeq" id="XP_059604735.1"/>
    </source>
</evidence>
<name>A0AAJ8BVN0_ASPNG</name>
<reference evidence="1" key="1">
    <citation type="submission" date="2025-02" db="EMBL/GenBank/DDBJ databases">
        <authorList>
            <consortium name="NCBI Genome Project"/>
        </authorList>
    </citation>
    <scope>NUCLEOTIDE SEQUENCE</scope>
</reference>
<dbReference type="AlphaFoldDB" id="A0AAJ8BVN0"/>
<sequence length="88" mass="9225">MAAACIPSCVQAPLLSCISSYFSMPVSHETKTIAYCSPGMIQESLSEVDKGAHFRLYCALAAVAKAPLATGEEGTEGRAAELLTWPSS</sequence>
<accession>A0AAJ8BVN0</accession>
<dbReference type="GeneID" id="84593305"/>
<dbReference type="VEuPathDB" id="FungiDB:An16g00610"/>
<dbReference type="KEGG" id="ang:An16g00610"/>